<evidence type="ECO:0000313" key="3">
    <source>
        <dbReference type="Proteomes" id="UP000198287"/>
    </source>
</evidence>
<keyword evidence="1" id="KW-1133">Transmembrane helix</keyword>
<sequence length="548" mass="62692">MSTLTTVCIPCSSFQIVDSETLQEFDDMWNTYNGNLQNRVVMVRDKTLKGFESLTEPLSLPTWISILLICFIVLILIYAADAIKNCRYLTQGSLFEGAWFIYIVLMSQVSSRVDPLMGIWGVNAIWIVGSFMLVMTICVSLYKGELTTSMTAVVFPHVPLTLQEVAESGIPVICAGKYENGGNLEYHINNAIALGIYGKKVSSTLEKLERNIFLPRNYAYRIGRNISQQDKLYEYNTTRELITKGKILAIMDSKLHTDEIIDGIKSSNAFLVFQGKEDLSFKEHLMWVLYRNFFTKFYQRSWAGVVEGGFTERFLQVMRLSHARLRSKQLGVYSREYFLRALFKDPPKKTNDDFASVNQESVLYCYYILLLLLSIAIVTFGAEVCFKFRNHFHPLELFRKIKLMLDKAIRQRRTQVSNRKFKSTIAKSICKRRLKTQAQTRICGVLQIHVVATTTLDTHFNNSSNSTIVVRYSQRIALNGVVSIIGGVLDRFLIMFAAVIVGVFVPSWAAVYPFLIDSKAFVTLLNMLIEQWNTYCYESVNHVTLDDF</sequence>
<reference evidence="2 3" key="1">
    <citation type="submission" date="2015-12" db="EMBL/GenBank/DDBJ databases">
        <title>The genome of Folsomia candida.</title>
        <authorList>
            <person name="Faddeeva A."/>
            <person name="Derks M.F."/>
            <person name="Anvar Y."/>
            <person name="Smit S."/>
            <person name="Van Straalen N."/>
            <person name="Roelofs D."/>
        </authorList>
    </citation>
    <scope>NUCLEOTIDE SEQUENCE [LARGE SCALE GENOMIC DNA]</scope>
    <source>
        <strain evidence="2 3">VU population</strain>
        <tissue evidence="2">Whole body</tissue>
    </source>
</reference>
<accession>A0A226DAW5</accession>
<dbReference type="AlphaFoldDB" id="A0A226DAW5"/>
<dbReference type="EMBL" id="LNIX01000029">
    <property type="protein sequence ID" value="OXA41396.1"/>
    <property type="molecule type" value="Genomic_DNA"/>
</dbReference>
<feature type="transmembrane region" description="Helical" evidence="1">
    <location>
        <begin position="117"/>
        <end position="142"/>
    </location>
</feature>
<dbReference type="Gene3D" id="1.10.287.70">
    <property type="match status" value="1"/>
</dbReference>
<feature type="transmembrane region" description="Helical" evidence="1">
    <location>
        <begin position="492"/>
        <end position="515"/>
    </location>
</feature>
<proteinExistence type="predicted"/>
<keyword evidence="1" id="KW-0812">Transmembrane</keyword>
<name>A0A226DAW5_FOLCA</name>
<keyword evidence="1" id="KW-0472">Membrane</keyword>
<organism evidence="2 3">
    <name type="scientific">Folsomia candida</name>
    <name type="common">Springtail</name>
    <dbReference type="NCBI Taxonomy" id="158441"/>
    <lineage>
        <taxon>Eukaryota</taxon>
        <taxon>Metazoa</taxon>
        <taxon>Ecdysozoa</taxon>
        <taxon>Arthropoda</taxon>
        <taxon>Hexapoda</taxon>
        <taxon>Collembola</taxon>
        <taxon>Entomobryomorpha</taxon>
        <taxon>Isotomoidea</taxon>
        <taxon>Isotomidae</taxon>
        <taxon>Proisotominae</taxon>
        <taxon>Folsomia</taxon>
    </lineage>
</organism>
<feature type="transmembrane region" description="Helical" evidence="1">
    <location>
        <begin position="60"/>
        <end position="80"/>
    </location>
</feature>
<comment type="caution">
    <text evidence="2">The sequence shown here is derived from an EMBL/GenBank/DDBJ whole genome shotgun (WGS) entry which is preliminary data.</text>
</comment>
<gene>
    <name evidence="2" type="ORF">Fcan01_23828</name>
</gene>
<dbReference type="Proteomes" id="UP000198287">
    <property type="component" value="Unassembled WGS sequence"/>
</dbReference>
<feature type="transmembrane region" description="Helical" evidence="1">
    <location>
        <begin position="92"/>
        <end position="111"/>
    </location>
</feature>
<evidence type="ECO:0000256" key="1">
    <source>
        <dbReference type="SAM" id="Phobius"/>
    </source>
</evidence>
<feature type="transmembrane region" description="Helical" evidence="1">
    <location>
        <begin position="364"/>
        <end position="382"/>
    </location>
</feature>
<evidence type="ECO:0000313" key="2">
    <source>
        <dbReference type="EMBL" id="OXA41396.1"/>
    </source>
</evidence>
<keyword evidence="3" id="KW-1185">Reference proteome</keyword>
<protein>
    <submittedName>
        <fullName evidence="2">Uncharacterized protein</fullName>
    </submittedName>
</protein>